<organism evidence="10 11">
    <name type="scientific">Orchesella dallaii</name>
    <dbReference type="NCBI Taxonomy" id="48710"/>
    <lineage>
        <taxon>Eukaryota</taxon>
        <taxon>Metazoa</taxon>
        <taxon>Ecdysozoa</taxon>
        <taxon>Arthropoda</taxon>
        <taxon>Hexapoda</taxon>
        <taxon>Collembola</taxon>
        <taxon>Entomobryomorpha</taxon>
        <taxon>Entomobryoidea</taxon>
        <taxon>Orchesellidae</taxon>
        <taxon>Orchesellinae</taxon>
        <taxon>Orchesella</taxon>
    </lineage>
</organism>
<gene>
    <name evidence="10" type="ORF">ODALV1_LOCUS15478</name>
</gene>
<dbReference type="SMART" id="SM00355">
    <property type="entry name" value="ZnF_C2H2"/>
    <property type="match status" value="17"/>
</dbReference>
<feature type="domain" description="C2H2-type" evidence="9">
    <location>
        <begin position="792"/>
        <end position="820"/>
    </location>
</feature>
<evidence type="ECO:0000259" key="9">
    <source>
        <dbReference type="PROSITE" id="PS50157"/>
    </source>
</evidence>
<feature type="compositionally biased region" description="Acidic residues" evidence="8">
    <location>
        <begin position="133"/>
        <end position="148"/>
    </location>
</feature>
<comment type="subcellular location">
    <subcellularLocation>
        <location evidence="1">Nucleus</location>
    </subcellularLocation>
</comment>
<feature type="domain" description="C2H2-type" evidence="9">
    <location>
        <begin position="196"/>
        <end position="220"/>
    </location>
</feature>
<evidence type="ECO:0000256" key="2">
    <source>
        <dbReference type="ARBA" id="ARBA00022723"/>
    </source>
</evidence>
<dbReference type="InterPro" id="IPR036236">
    <property type="entry name" value="Znf_C2H2_sf"/>
</dbReference>
<feature type="domain" description="C2H2-type" evidence="9">
    <location>
        <begin position="333"/>
        <end position="361"/>
    </location>
</feature>
<reference evidence="10 11" key="1">
    <citation type="submission" date="2024-08" db="EMBL/GenBank/DDBJ databases">
        <authorList>
            <person name="Cucini C."/>
            <person name="Frati F."/>
        </authorList>
    </citation>
    <scope>NUCLEOTIDE SEQUENCE [LARGE SCALE GENOMIC DNA]</scope>
</reference>
<proteinExistence type="predicted"/>
<feature type="domain" description="C2H2-type" evidence="9">
    <location>
        <begin position="734"/>
        <end position="761"/>
    </location>
</feature>
<feature type="domain" description="C2H2-type" evidence="9">
    <location>
        <begin position="627"/>
        <end position="655"/>
    </location>
</feature>
<evidence type="ECO:0000313" key="10">
    <source>
        <dbReference type="EMBL" id="CAL8112088.1"/>
    </source>
</evidence>
<protein>
    <recommendedName>
        <fullName evidence="9">C2H2-type domain-containing protein</fullName>
    </recommendedName>
</protein>
<dbReference type="EMBL" id="CAXLJM020000048">
    <property type="protein sequence ID" value="CAL8112088.1"/>
    <property type="molecule type" value="Genomic_DNA"/>
</dbReference>
<dbReference type="Pfam" id="PF00096">
    <property type="entry name" value="zf-C2H2"/>
    <property type="match status" value="3"/>
</dbReference>
<feature type="region of interest" description="Disordered" evidence="8">
    <location>
        <begin position="107"/>
        <end position="168"/>
    </location>
</feature>
<evidence type="ECO:0000256" key="3">
    <source>
        <dbReference type="ARBA" id="ARBA00022737"/>
    </source>
</evidence>
<evidence type="ECO:0000256" key="7">
    <source>
        <dbReference type="PROSITE-ProRule" id="PRU00042"/>
    </source>
</evidence>
<dbReference type="SUPFAM" id="SSF57667">
    <property type="entry name" value="beta-beta-alpha zinc fingers"/>
    <property type="match status" value="3"/>
</dbReference>
<keyword evidence="2" id="KW-0479">Metal-binding</keyword>
<accession>A0ABP1QUS0</accession>
<dbReference type="PROSITE" id="PS00028">
    <property type="entry name" value="ZINC_FINGER_C2H2_1"/>
    <property type="match status" value="8"/>
</dbReference>
<keyword evidence="4 7" id="KW-0863">Zinc-finger</keyword>
<dbReference type="PANTHER" id="PTHR24376:SF235">
    <property type="entry name" value="C2H2-TYPE DOMAIN-CONTAINING PROTEIN"/>
    <property type="match status" value="1"/>
</dbReference>
<evidence type="ECO:0000313" key="11">
    <source>
        <dbReference type="Proteomes" id="UP001642540"/>
    </source>
</evidence>
<evidence type="ECO:0000256" key="5">
    <source>
        <dbReference type="ARBA" id="ARBA00022833"/>
    </source>
</evidence>
<feature type="compositionally biased region" description="Low complexity" evidence="8">
    <location>
        <begin position="149"/>
        <end position="162"/>
    </location>
</feature>
<feature type="compositionally biased region" description="Basic and acidic residues" evidence="8">
    <location>
        <begin position="112"/>
        <end position="123"/>
    </location>
</feature>
<evidence type="ECO:0000256" key="6">
    <source>
        <dbReference type="ARBA" id="ARBA00023242"/>
    </source>
</evidence>
<dbReference type="Gene3D" id="3.30.160.60">
    <property type="entry name" value="Classic Zinc Finger"/>
    <property type="match status" value="7"/>
</dbReference>
<dbReference type="InterPro" id="IPR013087">
    <property type="entry name" value="Znf_C2H2_type"/>
</dbReference>
<feature type="domain" description="C2H2-type" evidence="9">
    <location>
        <begin position="451"/>
        <end position="475"/>
    </location>
</feature>
<keyword evidence="5" id="KW-0862">Zinc</keyword>
<evidence type="ECO:0000256" key="1">
    <source>
        <dbReference type="ARBA" id="ARBA00004123"/>
    </source>
</evidence>
<keyword evidence="11" id="KW-1185">Reference proteome</keyword>
<keyword evidence="3" id="KW-0677">Repeat</keyword>
<feature type="domain" description="C2H2-type" evidence="9">
    <location>
        <begin position="383"/>
        <end position="417"/>
    </location>
</feature>
<evidence type="ECO:0000256" key="8">
    <source>
        <dbReference type="SAM" id="MobiDB-lite"/>
    </source>
</evidence>
<name>A0ABP1QUS0_9HEXA</name>
<comment type="caution">
    <text evidence="10">The sequence shown here is derived from an EMBL/GenBank/DDBJ whole genome shotgun (WGS) entry which is preliminary data.</text>
</comment>
<sequence length="845" mass="97430">MSIKHKFRKCLAKVRRRERSAHDSRKYTRPLVVKTEVEENQNESVEVNNVFSNTGMVNIPLVSHEEVTPNTHDLKELGNSDSLPQLEAASNTESALNVGLLRPRRHQKKKYYAKEETVEKESDGSSEPTSSSDCDEYDYDDESFEMDSDSGSSESATTSGSSIEDPDFEYLIPYPRSKHSNVKPQEVPSKKRVMIYPCNVGECKECFHNQETLDIHKKLHGEFFCKYCDHKESYAPDLAIHETIHSISKRNRDGCFRANNIDDNTVPRFECARCQYWCPTRTRYIQHHLRRHLRLSRRTQTCPVCKVGLTRKGLEDHIVDHHQIEGIDKASIPKCDQCSAYYLKGTQLLKHKMKAHTDKSALSIASDIEAISDSSTSSDPDTSDCDVSFNYIICNKTFINANSLKRHEQKVHVSHPPAKSNPLRMRKRRQTTRLGGVKAKRVSSTRLDLKYNCDFAGCRLKFHNQEDLEQHKQQHGTFPCSLCDFVETYAPKLALHELTHEGSLLAVTERNNSIRRIRINKKYPSKNRRTFPDLNCARCTFSTANKGVYVMHHLEQHLGVPFKIVSCPICKHKTNDPYSLQRHTKEFHNIEGMAPDEVSRCEKCPAYFGKYLQLISHNAKIHGDDHFKCVDCGKRFKNQYCLTEHRVRKHKKNVADFQFFCDVEGCSGVRRFETKRHLEWHKIATHSGGYDDHALICSKCGKKFLSVGAVKNHMRVHDENREERIKIKQSEKKCVCDECGKAFKNNNVLAVHKLVHSGPSSWKYSCPVCEKKCISEDKLYDHLRTHTNEKPYFCQFCEEEYAHGHNLRNHMNKQHNANVIARKYDATKLESRKGKKLGRVGLIEK</sequence>
<dbReference type="Proteomes" id="UP001642540">
    <property type="component" value="Unassembled WGS sequence"/>
</dbReference>
<feature type="domain" description="C2H2-type" evidence="9">
    <location>
        <begin position="764"/>
        <end position="791"/>
    </location>
</feature>
<dbReference type="PANTHER" id="PTHR24376">
    <property type="entry name" value="ZINC FINGER PROTEIN"/>
    <property type="match status" value="1"/>
</dbReference>
<keyword evidence="6" id="KW-0539">Nucleus</keyword>
<evidence type="ECO:0000256" key="4">
    <source>
        <dbReference type="ARBA" id="ARBA00022771"/>
    </source>
</evidence>
<dbReference type="PROSITE" id="PS50157">
    <property type="entry name" value="ZINC_FINGER_C2H2_2"/>
    <property type="match status" value="9"/>
</dbReference>
<feature type="domain" description="C2H2-type" evidence="9">
    <location>
        <begin position="695"/>
        <end position="722"/>
    </location>
</feature>